<sequence length="341" mass="38436">MGERSRQGKWTCQTTLNKIAKLLHQVFVLETTDKAELVHGLAQAGVVVCQCRSESDTCIARLSTAGPRVVVTGDSDLLAYRTIDRVLRSIPKTTDFGWYTKDDVLGALELPTALHLVLLAIVAKNDYGDNVKGLGIVTNCKIIRRIPPATDGDIGPMLKAYVAAAQARVKKPVSISRFENATRVFFDQTETLRELSITSNEPFVRHSQEFQRLKDLRFRLAMETRAARPGPVPFYVAKRSKRNQFRPIFGTKESILSGTKEVDVSKALRHEGPAPKKGPTTKKRKRAQRAAIKKRQKIYKKAKKGDEDRERRKLQASTRRDHAFRSKYVCKTLKIDLFMAT</sequence>
<dbReference type="GO" id="GO:0046872">
    <property type="term" value="F:metal ion binding"/>
    <property type="evidence" value="ECO:0007669"/>
    <property type="project" value="UniProtKB-KW"/>
</dbReference>
<protein>
    <recommendedName>
        <fullName evidence="6">XPG-I domain-containing protein</fullName>
    </recommendedName>
</protein>
<evidence type="ECO:0000256" key="3">
    <source>
        <dbReference type="SAM" id="MobiDB-lite"/>
    </source>
</evidence>
<comment type="caution">
    <text evidence="4">The sequence shown here is derived from an EMBL/GenBank/DDBJ whole genome shotgun (WGS) entry which is preliminary data.</text>
</comment>
<dbReference type="PANTHER" id="PTHR11081:SF9">
    <property type="entry name" value="FLAP ENDONUCLEASE 1"/>
    <property type="match status" value="1"/>
</dbReference>
<keyword evidence="1" id="KW-0479">Metal-binding</keyword>
<keyword evidence="5" id="KW-1185">Reference proteome</keyword>
<feature type="region of interest" description="Disordered" evidence="3">
    <location>
        <begin position="267"/>
        <end position="321"/>
    </location>
</feature>
<gene>
    <name evidence="4" type="ORF">BGZ70_005878</name>
</gene>
<evidence type="ECO:0000313" key="4">
    <source>
        <dbReference type="EMBL" id="KAF9943497.1"/>
    </source>
</evidence>
<proteinExistence type="predicted"/>
<evidence type="ECO:0000313" key="5">
    <source>
        <dbReference type="Proteomes" id="UP000738359"/>
    </source>
</evidence>
<feature type="compositionally biased region" description="Basic residues" evidence="3">
    <location>
        <begin position="279"/>
        <end position="303"/>
    </location>
</feature>
<dbReference type="PANTHER" id="PTHR11081">
    <property type="entry name" value="FLAP ENDONUCLEASE FAMILY MEMBER"/>
    <property type="match status" value="1"/>
</dbReference>
<organism evidence="4 5">
    <name type="scientific">Mortierella alpina</name>
    <name type="common">Oleaginous fungus</name>
    <name type="synonym">Mortierella renispora</name>
    <dbReference type="NCBI Taxonomy" id="64518"/>
    <lineage>
        <taxon>Eukaryota</taxon>
        <taxon>Fungi</taxon>
        <taxon>Fungi incertae sedis</taxon>
        <taxon>Mucoromycota</taxon>
        <taxon>Mortierellomycotina</taxon>
        <taxon>Mortierellomycetes</taxon>
        <taxon>Mortierellales</taxon>
        <taxon>Mortierellaceae</taxon>
        <taxon>Mortierella</taxon>
    </lineage>
</organism>
<evidence type="ECO:0000256" key="2">
    <source>
        <dbReference type="ARBA" id="ARBA00022842"/>
    </source>
</evidence>
<feature type="compositionally biased region" description="Basic and acidic residues" evidence="3">
    <location>
        <begin position="304"/>
        <end position="321"/>
    </location>
</feature>
<name>A0A9P6IP28_MORAP</name>
<dbReference type="SUPFAM" id="SSF88723">
    <property type="entry name" value="PIN domain-like"/>
    <property type="match status" value="1"/>
</dbReference>
<dbReference type="OrthoDB" id="2449149at2759"/>
<feature type="non-terminal residue" evidence="4">
    <location>
        <position position="341"/>
    </location>
</feature>
<evidence type="ECO:0008006" key="6">
    <source>
        <dbReference type="Google" id="ProtNLM"/>
    </source>
</evidence>
<dbReference type="AlphaFoldDB" id="A0A9P6IP28"/>
<accession>A0A9P6IP28</accession>
<dbReference type="EMBL" id="JAAAHY010003193">
    <property type="protein sequence ID" value="KAF9943497.1"/>
    <property type="molecule type" value="Genomic_DNA"/>
</dbReference>
<dbReference type="InterPro" id="IPR006084">
    <property type="entry name" value="XPG/Rad2"/>
</dbReference>
<reference evidence="4" key="1">
    <citation type="journal article" date="2020" name="Fungal Divers.">
        <title>Resolving the Mortierellaceae phylogeny through synthesis of multi-gene phylogenetics and phylogenomics.</title>
        <authorList>
            <person name="Vandepol N."/>
            <person name="Liber J."/>
            <person name="Desiro A."/>
            <person name="Na H."/>
            <person name="Kennedy M."/>
            <person name="Barry K."/>
            <person name="Grigoriev I.V."/>
            <person name="Miller A.N."/>
            <person name="O'Donnell K."/>
            <person name="Stajich J.E."/>
            <person name="Bonito G."/>
        </authorList>
    </citation>
    <scope>NUCLEOTIDE SEQUENCE</scope>
    <source>
        <strain evidence="4">CK1249</strain>
    </source>
</reference>
<dbReference type="GO" id="GO:0017108">
    <property type="term" value="F:5'-flap endonuclease activity"/>
    <property type="evidence" value="ECO:0007669"/>
    <property type="project" value="TreeGrafter"/>
</dbReference>
<evidence type="ECO:0000256" key="1">
    <source>
        <dbReference type="ARBA" id="ARBA00022723"/>
    </source>
</evidence>
<dbReference type="InterPro" id="IPR029060">
    <property type="entry name" value="PIN-like_dom_sf"/>
</dbReference>
<dbReference type="Proteomes" id="UP000738359">
    <property type="component" value="Unassembled WGS sequence"/>
</dbReference>
<keyword evidence="2" id="KW-0460">Magnesium</keyword>